<evidence type="ECO:0000313" key="4">
    <source>
        <dbReference type="EMBL" id="ANS76101.1"/>
    </source>
</evidence>
<gene>
    <name evidence="4" type="ORF">AWM70_17180</name>
</gene>
<accession>A0A1B1N3T2</accession>
<dbReference type="Pfam" id="PF05130">
    <property type="entry name" value="FlgN"/>
    <property type="match status" value="1"/>
</dbReference>
<dbReference type="GO" id="GO:0044780">
    <property type="term" value="P:bacterial-type flagellum assembly"/>
    <property type="evidence" value="ECO:0007669"/>
    <property type="project" value="InterPro"/>
</dbReference>
<dbReference type="Proteomes" id="UP000092573">
    <property type="component" value="Chromosome"/>
</dbReference>
<feature type="region of interest" description="Disordered" evidence="3">
    <location>
        <begin position="142"/>
        <end position="166"/>
    </location>
</feature>
<name>A0A1B1N3T2_9BACL</name>
<keyword evidence="2" id="KW-0175">Coiled coil</keyword>
<evidence type="ECO:0000256" key="1">
    <source>
        <dbReference type="ARBA" id="ARBA00022795"/>
    </source>
</evidence>
<evidence type="ECO:0008006" key="6">
    <source>
        <dbReference type="Google" id="ProtNLM"/>
    </source>
</evidence>
<dbReference type="STRING" id="1462996.AWM70_17180"/>
<dbReference type="InterPro" id="IPR007809">
    <property type="entry name" value="FlgN-like"/>
</dbReference>
<dbReference type="RefSeq" id="WP_068698429.1">
    <property type="nucleotide sequence ID" value="NZ_CP014167.1"/>
</dbReference>
<reference evidence="4 5" key="1">
    <citation type="submission" date="2016-01" db="EMBL/GenBank/DDBJ databases">
        <title>Complete Genome Sequence of Paenibacillus yonginensis DCY84, a novel Plant Growth-Promoting Bacteria with Elicitation of Induced Systemic Resistance.</title>
        <authorList>
            <person name="Kim Y.J."/>
            <person name="Yang D.C."/>
            <person name="Sukweenadhi J."/>
        </authorList>
    </citation>
    <scope>NUCLEOTIDE SEQUENCE [LARGE SCALE GENOMIC DNA]</scope>
    <source>
        <strain evidence="4 5">DCY84</strain>
    </source>
</reference>
<protein>
    <recommendedName>
        <fullName evidence="6">Flagellar biosynthesis protein FlgN</fullName>
    </recommendedName>
</protein>
<evidence type="ECO:0000313" key="5">
    <source>
        <dbReference type="Proteomes" id="UP000092573"/>
    </source>
</evidence>
<dbReference type="KEGG" id="pyg:AWM70_17180"/>
<dbReference type="EMBL" id="CP014167">
    <property type="protein sequence ID" value="ANS76101.1"/>
    <property type="molecule type" value="Genomic_DNA"/>
</dbReference>
<feature type="coiled-coil region" evidence="2">
    <location>
        <begin position="3"/>
        <end position="70"/>
    </location>
</feature>
<dbReference type="AlphaFoldDB" id="A0A1B1N3T2"/>
<proteinExistence type="predicted"/>
<evidence type="ECO:0000256" key="2">
    <source>
        <dbReference type="SAM" id="Coils"/>
    </source>
</evidence>
<dbReference type="SUPFAM" id="SSF140566">
    <property type="entry name" value="FlgN-like"/>
    <property type="match status" value="1"/>
</dbReference>
<sequence>MSVQNLLKAMSDLQNKYSELLSISIAKRQAIVSRNYEELLKSLNAESRKSKAIKEVEEQLQQAVQQLLRDRGIQSNLQLTLSEIMRVVFDPEEKALLREKHAKLNVTLEELKSHNEFNQRLIAQSLSFIDYSMNVMIGSRDEEATYAPPTAPDKKTQSRSMFDTRA</sequence>
<keyword evidence="1" id="KW-1005">Bacterial flagellum biogenesis</keyword>
<dbReference type="OrthoDB" id="2660802at2"/>
<keyword evidence="5" id="KW-1185">Reference proteome</keyword>
<dbReference type="Gene3D" id="1.20.58.300">
    <property type="entry name" value="FlgN-like"/>
    <property type="match status" value="1"/>
</dbReference>
<evidence type="ECO:0000256" key="3">
    <source>
        <dbReference type="SAM" id="MobiDB-lite"/>
    </source>
</evidence>
<organism evidence="4 5">
    <name type="scientific">Paenibacillus yonginensis</name>
    <dbReference type="NCBI Taxonomy" id="1462996"/>
    <lineage>
        <taxon>Bacteria</taxon>
        <taxon>Bacillati</taxon>
        <taxon>Bacillota</taxon>
        <taxon>Bacilli</taxon>
        <taxon>Bacillales</taxon>
        <taxon>Paenibacillaceae</taxon>
        <taxon>Paenibacillus</taxon>
    </lineage>
</organism>
<feature type="compositionally biased region" description="Basic and acidic residues" evidence="3">
    <location>
        <begin position="152"/>
        <end position="166"/>
    </location>
</feature>
<dbReference type="InterPro" id="IPR036679">
    <property type="entry name" value="FlgN-like_sf"/>
</dbReference>